<comment type="caution">
    <text evidence="5">The sequence shown here is derived from an EMBL/GenBank/DDBJ whole genome shotgun (WGS) entry which is preliminary data.</text>
</comment>
<proteinExistence type="predicted"/>
<keyword evidence="1" id="KW-0805">Transcription regulation</keyword>
<organism evidence="5 6">
    <name type="scientific">Gulosibacter chungangensis</name>
    <dbReference type="NCBI Taxonomy" id="979746"/>
    <lineage>
        <taxon>Bacteria</taxon>
        <taxon>Bacillati</taxon>
        <taxon>Actinomycetota</taxon>
        <taxon>Actinomycetes</taxon>
        <taxon>Micrococcales</taxon>
        <taxon>Microbacteriaceae</taxon>
        <taxon>Gulosibacter</taxon>
    </lineage>
</organism>
<dbReference type="Pfam" id="PF01638">
    <property type="entry name" value="HxlR"/>
    <property type="match status" value="1"/>
</dbReference>
<dbReference type="PROSITE" id="PS51118">
    <property type="entry name" value="HTH_HXLR"/>
    <property type="match status" value="1"/>
</dbReference>
<dbReference type="SUPFAM" id="SSF46785">
    <property type="entry name" value="Winged helix' DNA-binding domain"/>
    <property type="match status" value="1"/>
</dbReference>
<gene>
    <name evidence="5" type="ORF">F8O05_07885</name>
</gene>
<dbReference type="PANTHER" id="PTHR33204:SF37">
    <property type="entry name" value="HTH-TYPE TRANSCRIPTIONAL REGULATOR YODB"/>
    <property type="match status" value="1"/>
</dbReference>
<dbReference type="PANTHER" id="PTHR33204">
    <property type="entry name" value="TRANSCRIPTIONAL REGULATOR, MARR FAMILY"/>
    <property type="match status" value="1"/>
</dbReference>
<dbReference type="OrthoDB" id="370168at2"/>
<sequence length="134" mass="14455">MSSKSEEPAVPLSADVFSSACDSRAVLQHLTGRWGALTVAALKLGDGPMRFGEIRRRVQGISDRMLSQTLGQLERDGMVERTVHSNIPPNVDYALTPLGLKIAEPMLALIGLLEAELPQVLAAQQTFDEASPTE</sequence>
<keyword evidence="6" id="KW-1185">Reference proteome</keyword>
<evidence type="ECO:0000313" key="6">
    <source>
        <dbReference type="Proteomes" id="UP000433493"/>
    </source>
</evidence>
<reference evidence="5 6" key="1">
    <citation type="submission" date="2019-09" db="EMBL/GenBank/DDBJ databases">
        <title>Phylogeny of genus Pseudoclavibacter and closely related genus.</title>
        <authorList>
            <person name="Li Y."/>
        </authorList>
    </citation>
    <scope>NUCLEOTIDE SEQUENCE [LARGE SCALE GENOMIC DNA]</scope>
    <source>
        <strain evidence="5 6">KCTC 13959</strain>
    </source>
</reference>
<keyword evidence="3" id="KW-0804">Transcription</keyword>
<accession>A0A7J5BBM3</accession>
<evidence type="ECO:0000259" key="4">
    <source>
        <dbReference type="PROSITE" id="PS51118"/>
    </source>
</evidence>
<keyword evidence="2" id="KW-0238">DNA-binding</keyword>
<dbReference type="AlphaFoldDB" id="A0A7J5BBM3"/>
<dbReference type="EMBL" id="WBKB01000004">
    <property type="protein sequence ID" value="KAB1643150.1"/>
    <property type="molecule type" value="Genomic_DNA"/>
</dbReference>
<protein>
    <submittedName>
        <fullName evidence="5">Helix-turn-helix transcriptional regulator</fullName>
    </submittedName>
</protein>
<evidence type="ECO:0000256" key="1">
    <source>
        <dbReference type="ARBA" id="ARBA00023015"/>
    </source>
</evidence>
<evidence type="ECO:0000313" key="5">
    <source>
        <dbReference type="EMBL" id="KAB1643150.1"/>
    </source>
</evidence>
<dbReference type="InterPro" id="IPR002577">
    <property type="entry name" value="HTH_HxlR"/>
</dbReference>
<dbReference type="Gene3D" id="1.10.10.10">
    <property type="entry name" value="Winged helix-like DNA-binding domain superfamily/Winged helix DNA-binding domain"/>
    <property type="match status" value="1"/>
</dbReference>
<dbReference type="InterPro" id="IPR036388">
    <property type="entry name" value="WH-like_DNA-bd_sf"/>
</dbReference>
<dbReference type="RefSeq" id="WP_158052199.1">
    <property type="nucleotide sequence ID" value="NZ_WBKB01000004.1"/>
</dbReference>
<evidence type="ECO:0000256" key="2">
    <source>
        <dbReference type="ARBA" id="ARBA00023125"/>
    </source>
</evidence>
<dbReference type="InterPro" id="IPR036390">
    <property type="entry name" value="WH_DNA-bd_sf"/>
</dbReference>
<name>A0A7J5BBM3_9MICO</name>
<dbReference type="Proteomes" id="UP000433493">
    <property type="component" value="Unassembled WGS sequence"/>
</dbReference>
<feature type="domain" description="HTH hxlR-type" evidence="4">
    <location>
        <begin position="21"/>
        <end position="121"/>
    </location>
</feature>
<dbReference type="GO" id="GO:0003677">
    <property type="term" value="F:DNA binding"/>
    <property type="evidence" value="ECO:0007669"/>
    <property type="project" value="UniProtKB-KW"/>
</dbReference>
<evidence type="ECO:0000256" key="3">
    <source>
        <dbReference type="ARBA" id="ARBA00023163"/>
    </source>
</evidence>